<dbReference type="SUPFAM" id="SSF47384">
    <property type="entry name" value="Homodimeric domain of signal transducing histidine kinase"/>
    <property type="match status" value="1"/>
</dbReference>
<gene>
    <name evidence="18" type="ORF">LCGC14_0864030</name>
</gene>
<keyword evidence="11 15" id="KW-1133">Transmembrane helix</keyword>
<keyword evidence="9" id="KW-0418">Kinase</keyword>
<keyword evidence="13 15" id="KW-0472">Membrane</keyword>
<dbReference type="Pfam" id="PF00672">
    <property type="entry name" value="HAMP"/>
    <property type="match status" value="1"/>
</dbReference>
<proteinExistence type="predicted"/>
<dbReference type="PANTHER" id="PTHR45528:SF1">
    <property type="entry name" value="SENSOR HISTIDINE KINASE CPXA"/>
    <property type="match status" value="1"/>
</dbReference>
<feature type="compositionally biased region" description="Polar residues" evidence="14">
    <location>
        <begin position="99"/>
        <end position="109"/>
    </location>
</feature>
<dbReference type="InterPro" id="IPR004358">
    <property type="entry name" value="Sig_transdc_His_kin-like_C"/>
</dbReference>
<evidence type="ECO:0000256" key="7">
    <source>
        <dbReference type="ARBA" id="ARBA00022692"/>
    </source>
</evidence>
<dbReference type="CDD" id="cd00082">
    <property type="entry name" value="HisKA"/>
    <property type="match status" value="1"/>
</dbReference>
<keyword evidence="10" id="KW-0067">ATP-binding</keyword>
<evidence type="ECO:0000256" key="3">
    <source>
        <dbReference type="ARBA" id="ARBA00012438"/>
    </source>
</evidence>
<evidence type="ECO:0000256" key="9">
    <source>
        <dbReference type="ARBA" id="ARBA00022777"/>
    </source>
</evidence>
<evidence type="ECO:0000256" key="11">
    <source>
        <dbReference type="ARBA" id="ARBA00022989"/>
    </source>
</evidence>
<dbReference type="PROSITE" id="PS50885">
    <property type="entry name" value="HAMP"/>
    <property type="match status" value="1"/>
</dbReference>
<reference evidence="18" key="1">
    <citation type="journal article" date="2015" name="Nature">
        <title>Complex archaea that bridge the gap between prokaryotes and eukaryotes.</title>
        <authorList>
            <person name="Spang A."/>
            <person name="Saw J.H."/>
            <person name="Jorgensen S.L."/>
            <person name="Zaremba-Niedzwiedzka K."/>
            <person name="Martijn J."/>
            <person name="Lind A.E."/>
            <person name="van Eijk R."/>
            <person name="Schleper C."/>
            <person name="Guy L."/>
            <person name="Ettema T.J."/>
        </authorList>
    </citation>
    <scope>NUCLEOTIDE SEQUENCE</scope>
</reference>
<dbReference type="PANTHER" id="PTHR45528">
    <property type="entry name" value="SENSOR HISTIDINE KINASE CPXA"/>
    <property type="match status" value="1"/>
</dbReference>
<keyword evidence="6" id="KW-0808">Transferase</keyword>
<dbReference type="InterPro" id="IPR050398">
    <property type="entry name" value="HssS/ArlS-like"/>
</dbReference>
<keyword evidence="4" id="KW-1003">Cell membrane</keyword>
<evidence type="ECO:0000256" key="8">
    <source>
        <dbReference type="ARBA" id="ARBA00022741"/>
    </source>
</evidence>
<dbReference type="GO" id="GO:0005524">
    <property type="term" value="F:ATP binding"/>
    <property type="evidence" value="ECO:0007669"/>
    <property type="project" value="UniProtKB-KW"/>
</dbReference>
<dbReference type="AlphaFoldDB" id="A0A0F9PS11"/>
<evidence type="ECO:0000256" key="6">
    <source>
        <dbReference type="ARBA" id="ARBA00022679"/>
    </source>
</evidence>
<feature type="transmembrane region" description="Helical" evidence="15">
    <location>
        <begin position="187"/>
        <end position="208"/>
    </location>
</feature>
<accession>A0A0F9PS11</accession>
<dbReference type="InterPro" id="IPR003661">
    <property type="entry name" value="HisK_dim/P_dom"/>
</dbReference>
<dbReference type="EC" id="2.7.13.3" evidence="3"/>
<comment type="caution">
    <text evidence="18">The sequence shown here is derived from an EMBL/GenBank/DDBJ whole genome shotgun (WGS) entry which is preliminary data.</text>
</comment>
<evidence type="ECO:0000256" key="14">
    <source>
        <dbReference type="SAM" id="MobiDB-lite"/>
    </source>
</evidence>
<evidence type="ECO:0000256" key="15">
    <source>
        <dbReference type="SAM" id="Phobius"/>
    </source>
</evidence>
<evidence type="ECO:0000256" key="1">
    <source>
        <dbReference type="ARBA" id="ARBA00000085"/>
    </source>
</evidence>
<dbReference type="Gene3D" id="3.30.565.10">
    <property type="entry name" value="Histidine kinase-like ATPase, C-terminal domain"/>
    <property type="match status" value="1"/>
</dbReference>
<dbReference type="SUPFAM" id="SSF158472">
    <property type="entry name" value="HAMP domain-like"/>
    <property type="match status" value="1"/>
</dbReference>
<dbReference type="InterPro" id="IPR003660">
    <property type="entry name" value="HAMP_dom"/>
</dbReference>
<dbReference type="CDD" id="cd06225">
    <property type="entry name" value="HAMP"/>
    <property type="match status" value="1"/>
</dbReference>
<dbReference type="InterPro" id="IPR005467">
    <property type="entry name" value="His_kinase_dom"/>
</dbReference>
<dbReference type="Gene3D" id="1.10.287.130">
    <property type="match status" value="1"/>
</dbReference>
<feature type="region of interest" description="Disordered" evidence="14">
    <location>
        <begin position="88"/>
        <end position="109"/>
    </location>
</feature>
<dbReference type="EMBL" id="LAZR01002632">
    <property type="protein sequence ID" value="KKN27492.1"/>
    <property type="molecule type" value="Genomic_DNA"/>
</dbReference>
<evidence type="ECO:0000259" key="16">
    <source>
        <dbReference type="PROSITE" id="PS50109"/>
    </source>
</evidence>
<comment type="catalytic activity">
    <reaction evidence="1">
        <text>ATP + protein L-histidine = ADP + protein N-phospho-L-histidine.</text>
        <dbReference type="EC" id="2.7.13.3"/>
    </reaction>
</comment>
<dbReference type="Gene3D" id="6.10.340.10">
    <property type="match status" value="1"/>
</dbReference>
<dbReference type="GO" id="GO:0000155">
    <property type="term" value="F:phosphorelay sensor kinase activity"/>
    <property type="evidence" value="ECO:0007669"/>
    <property type="project" value="InterPro"/>
</dbReference>
<feature type="transmembrane region" description="Helical" evidence="15">
    <location>
        <begin position="15"/>
        <end position="38"/>
    </location>
</feature>
<comment type="subcellular location">
    <subcellularLocation>
        <location evidence="2">Cell membrane</location>
        <topology evidence="2">Multi-pass membrane protein</topology>
    </subcellularLocation>
</comment>
<sequence>MIFTICQSVKLIHKFFLAFFITNIALVGLMFVFIYMTFSSGFNDFVEQEETKHVAMVKHQLIELYSGLGSWQPITQSTQLWRSIVEPQKKPGEPKANKHTSTPPKPNNSNATPSLLWVHLPAGSLKTGQRISLYDQNKKVVVGRANLNDNPHIEPILLNNNVIGWIGLVPSKLVQSSPAKAFLAAQFHNYFMITLLVIVLAFIMAIVLSRHLIKPIKQIVTGTDELTKGNFASRVIPSSKDELGTLSNNFNALAHTLEQNQQMRFQWVSDTSHELRTPLTVLRSHLLAVQDGVFTADTKRINLLINQVDNLSHIVDDLAQLAQTDSVNLTYNNARIDLITIFEQSIENYTARFKERELNVDSKSLAKAGKCIINGDKERLVQLFSNLLENTCRYTHKGGQVIILANKTPNNIELILQDSAPSVLPNDLQKLFERFYRVEKSRSREHGGSGLGLALCKQIVEAHGGQISLHNSPLGGLEVKITLALLG</sequence>
<protein>
    <recommendedName>
        <fullName evidence="3">histidine kinase</fullName>
        <ecNumber evidence="3">2.7.13.3</ecNumber>
    </recommendedName>
</protein>
<dbReference type="InterPro" id="IPR036890">
    <property type="entry name" value="HATPase_C_sf"/>
</dbReference>
<keyword evidence="8" id="KW-0547">Nucleotide-binding</keyword>
<feature type="domain" description="HAMP" evidence="17">
    <location>
        <begin position="210"/>
        <end position="262"/>
    </location>
</feature>
<name>A0A0F9PS11_9ZZZZ</name>
<feature type="domain" description="Histidine kinase" evidence="16">
    <location>
        <begin position="270"/>
        <end position="487"/>
    </location>
</feature>
<dbReference type="FunFam" id="3.30.565.10:FF:000006">
    <property type="entry name" value="Sensor histidine kinase WalK"/>
    <property type="match status" value="1"/>
</dbReference>
<evidence type="ECO:0000256" key="13">
    <source>
        <dbReference type="ARBA" id="ARBA00023136"/>
    </source>
</evidence>
<evidence type="ECO:0000256" key="2">
    <source>
        <dbReference type="ARBA" id="ARBA00004651"/>
    </source>
</evidence>
<dbReference type="InterPro" id="IPR036097">
    <property type="entry name" value="HisK_dim/P_sf"/>
</dbReference>
<evidence type="ECO:0000256" key="4">
    <source>
        <dbReference type="ARBA" id="ARBA00022475"/>
    </source>
</evidence>
<keyword evidence="7 15" id="KW-0812">Transmembrane</keyword>
<dbReference type="Pfam" id="PF00512">
    <property type="entry name" value="HisKA"/>
    <property type="match status" value="1"/>
</dbReference>
<dbReference type="SMART" id="SM00388">
    <property type="entry name" value="HisKA"/>
    <property type="match status" value="1"/>
</dbReference>
<organism evidence="18">
    <name type="scientific">marine sediment metagenome</name>
    <dbReference type="NCBI Taxonomy" id="412755"/>
    <lineage>
        <taxon>unclassified sequences</taxon>
        <taxon>metagenomes</taxon>
        <taxon>ecological metagenomes</taxon>
    </lineage>
</organism>
<dbReference type="InterPro" id="IPR003594">
    <property type="entry name" value="HATPase_dom"/>
</dbReference>
<dbReference type="PRINTS" id="PR00344">
    <property type="entry name" value="BCTRLSENSOR"/>
</dbReference>
<evidence type="ECO:0000259" key="17">
    <source>
        <dbReference type="PROSITE" id="PS50885"/>
    </source>
</evidence>
<dbReference type="PROSITE" id="PS50109">
    <property type="entry name" value="HIS_KIN"/>
    <property type="match status" value="1"/>
</dbReference>
<keyword evidence="12" id="KW-0902">Two-component regulatory system</keyword>
<evidence type="ECO:0000256" key="12">
    <source>
        <dbReference type="ARBA" id="ARBA00023012"/>
    </source>
</evidence>
<evidence type="ECO:0000313" key="18">
    <source>
        <dbReference type="EMBL" id="KKN27492.1"/>
    </source>
</evidence>
<dbReference type="Pfam" id="PF02518">
    <property type="entry name" value="HATPase_c"/>
    <property type="match status" value="1"/>
</dbReference>
<dbReference type="SMART" id="SM00387">
    <property type="entry name" value="HATPase_c"/>
    <property type="match status" value="1"/>
</dbReference>
<keyword evidence="5" id="KW-0597">Phosphoprotein</keyword>
<dbReference type="SUPFAM" id="SSF55874">
    <property type="entry name" value="ATPase domain of HSP90 chaperone/DNA topoisomerase II/histidine kinase"/>
    <property type="match status" value="1"/>
</dbReference>
<evidence type="ECO:0000256" key="10">
    <source>
        <dbReference type="ARBA" id="ARBA00022840"/>
    </source>
</evidence>
<evidence type="ECO:0000256" key="5">
    <source>
        <dbReference type="ARBA" id="ARBA00022553"/>
    </source>
</evidence>
<dbReference type="GO" id="GO:0005886">
    <property type="term" value="C:plasma membrane"/>
    <property type="evidence" value="ECO:0007669"/>
    <property type="project" value="UniProtKB-SubCell"/>
</dbReference>
<dbReference type="SMART" id="SM00304">
    <property type="entry name" value="HAMP"/>
    <property type="match status" value="1"/>
</dbReference>